<keyword evidence="11" id="KW-0479">Metal-binding</keyword>
<dbReference type="PANTHER" id="PTHR46244">
    <property type="entry name" value="PHOSPHOENOLPYRUVATE-PROTEIN PHOSPHOTRANSFERASE"/>
    <property type="match status" value="1"/>
</dbReference>
<dbReference type="SUPFAM" id="SSF55781">
    <property type="entry name" value="GAF domain-like"/>
    <property type="match status" value="1"/>
</dbReference>
<evidence type="ECO:0000256" key="12">
    <source>
        <dbReference type="ARBA" id="ARBA00022777"/>
    </source>
</evidence>
<feature type="domain" description="GAF" evidence="14">
    <location>
        <begin position="17"/>
        <end position="164"/>
    </location>
</feature>
<dbReference type="GO" id="GO:0046872">
    <property type="term" value="F:metal ion binding"/>
    <property type="evidence" value="ECO:0007669"/>
    <property type="project" value="UniProtKB-KW"/>
</dbReference>
<dbReference type="GO" id="GO:0008965">
    <property type="term" value="F:phosphoenolpyruvate-protein phosphotransferase activity"/>
    <property type="evidence" value="ECO:0007669"/>
    <property type="project" value="UniProtKB-EC"/>
</dbReference>
<dbReference type="SUPFAM" id="SSF47831">
    <property type="entry name" value="Enzyme I of the PEP:sugar phosphotransferase system HPr-binding (sub)domain"/>
    <property type="match status" value="1"/>
</dbReference>
<evidence type="ECO:0000313" key="15">
    <source>
        <dbReference type="EMBL" id="WLD58426.1"/>
    </source>
</evidence>
<dbReference type="InterPro" id="IPR029016">
    <property type="entry name" value="GAF-like_dom_sf"/>
</dbReference>
<keyword evidence="7" id="KW-0963">Cytoplasm</keyword>
<dbReference type="InterPro" id="IPR036637">
    <property type="entry name" value="Phosphohistidine_dom_sf"/>
</dbReference>
<dbReference type="SMART" id="SM00065">
    <property type="entry name" value="GAF"/>
    <property type="match status" value="1"/>
</dbReference>
<evidence type="ECO:0000256" key="5">
    <source>
        <dbReference type="ARBA" id="ARBA00012232"/>
    </source>
</evidence>
<evidence type="ECO:0000259" key="14">
    <source>
        <dbReference type="SMART" id="SM00065"/>
    </source>
</evidence>
<comment type="subcellular location">
    <subcellularLocation>
        <location evidence="3">Cytoplasm</location>
    </subcellularLocation>
</comment>
<dbReference type="NCBIfam" id="TIGR01417">
    <property type="entry name" value="PTS_I_fam"/>
    <property type="match status" value="1"/>
</dbReference>
<reference evidence="15" key="1">
    <citation type="submission" date="2022-07" db="EMBL/GenBank/DDBJ databases">
        <title>Complete genome sequence of Salinispirillum sp. LH10-3-1 capable of multiple carbohydrate inversion isolated from a soda lake.</title>
        <authorList>
            <person name="Liu J."/>
            <person name="Zhai Y."/>
            <person name="Zhang H."/>
            <person name="Yang H."/>
            <person name="Qu J."/>
            <person name="Li J."/>
        </authorList>
    </citation>
    <scope>NUCLEOTIDE SEQUENCE</scope>
    <source>
        <strain evidence="15">LH 10-3-1</strain>
    </source>
</reference>
<dbReference type="GO" id="GO:0016301">
    <property type="term" value="F:kinase activity"/>
    <property type="evidence" value="ECO:0007669"/>
    <property type="project" value="UniProtKB-KW"/>
</dbReference>
<keyword evidence="8" id="KW-0762">Sugar transport</keyword>
<dbReference type="PANTHER" id="PTHR46244:SF1">
    <property type="entry name" value="PHOSPHOENOLPYRUVATE-DEPENDENT PHOSPHOTRANSFERASE SYSTEM"/>
    <property type="match status" value="1"/>
</dbReference>
<gene>
    <name evidence="15" type="primary">ptsP</name>
    <name evidence="15" type="ORF">NFC81_01200</name>
</gene>
<accession>A0AB38YH93</accession>
<evidence type="ECO:0000256" key="7">
    <source>
        <dbReference type="ARBA" id="ARBA00022490"/>
    </source>
</evidence>
<dbReference type="InterPro" id="IPR008731">
    <property type="entry name" value="PTS_EIN"/>
</dbReference>
<dbReference type="AlphaFoldDB" id="A0AB38YH93"/>
<evidence type="ECO:0000256" key="3">
    <source>
        <dbReference type="ARBA" id="ARBA00004496"/>
    </source>
</evidence>
<dbReference type="InterPro" id="IPR023151">
    <property type="entry name" value="PEP_util_CS"/>
</dbReference>
<sequence length="760" mass="84036">MLTTLKRIVQEVTSARDLKSALNIIVERVRDAMEVQVCSIFLFDDATRRYVLMATEGLNKQEVGKVSLGTNEGIIALVGKREEPINLEDAPNHPSYHYVSSLGEEPFNAFLAAPIIHQKRLLGVITAQRPERRRFDESEEAFLVTISAQLASVIAHAEASGQDFTGILSGVTQTDVRFEGVAGATGVAIGTAVLVVPPADLQEIPSRRTDDIPAEKLRLQTALEQVKNDIRRAGAKLASELRPEEQALFDVYLNMLDDQALGAEVQQVIDTGEWAEGALAQVINGYSQHFSDMEDAYLRERATDIRDLGRRVLSYLRADDNGPREIPDDAIIIGEDLTPAILGEVDESRLAGIISIQGSSNSHIAILARAMGIPTVMGVLDLPYRQIEGQKLVVDGYRGHVYVNLTEERLRHFEEIVEEEKAFEAELETQKDLPSTTTDGHSICLMVNTGLLTDVYRSLDRGAEGVGLYRTEVAFMMQERFPSEAEQAVIYRQQLEAFAPRPVTMRTLDIGGDKALPYFPIHEENPFLGWRGIRVTLDHPEIFLVQIRAMIRASQGLDNLRIMLPMITSVSELDEALHLIYRAVFELQEENVPVTMPELGMMIEVPATVYQTRAYASRVDFLSVGSNDLTQYLLAVDRNNPRVAGLYSSFHPAVLTALKYIVDVAAEEGTPVSICGEMAGDPAGALLLVGMGYDTLSMNSASLLRVKSMLREIDLGWARQLADEVLQMEDPMVIKSTVELALKDAGVSLAGVTFNRDRWS</sequence>
<organism evidence="15">
    <name type="scientific">Salinispirillum sp. LH 10-3-1</name>
    <dbReference type="NCBI Taxonomy" id="2952525"/>
    <lineage>
        <taxon>Bacteria</taxon>
        <taxon>Pseudomonadati</taxon>
        <taxon>Pseudomonadota</taxon>
        <taxon>Gammaproteobacteria</taxon>
        <taxon>Oceanospirillales</taxon>
        <taxon>Saccharospirillaceae</taxon>
        <taxon>Salinispirillum</taxon>
    </lineage>
</organism>
<dbReference type="InterPro" id="IPR015813">
    <property type="entry name" value="Pyrv/PenolPyrv_kinase-like_dom"/>
</dbReference>
<evidence type="ECO:0000256" key="11">
    <source>
        <dbReference type="ARBA" id="ARBA00022723"/>
    </source>
</evidence>
<dbReference type="Gene3D" id="1.10.274.10">
    <property type="entry name" value="PtsI, HPr-binding domain"/>
    <property type="match status" value="1"/>
</dbReference>
<dbReference type="Gene3D" id="3.20.20.60">
    <property type="entry name" value="Phosphoenolpyruvate-binding domains"/>
    <property type="match status" value="1"/>
</dbReference>
<dbReference type="Gene3D" id="3.30.450.40">
    <property type="match status" value="1"/>
</dbReference>
<dbReference type="SUPFAM" id="SSF52009">
    <property type="entry name" value="Phosphohistidine domain"/>
    <property type="match status" value="1"/>
</dbReference>
<keyword evidence="6" id="KW-0813">Transport</keyword>
<comment type="similarity">
    <text evidence="4">Belongs to the PEP-utilizing enzyme family.</text>
</comment>
<dbReference type="SUPFAM" id="SSF51621">
    <property type="entry name" value="Phosphoenolpyruvate/pyruvate domain"/>
    <property type="match status" value="1"/>
</dbReference>
<dbReference type="NCBIfam" id="NF008283">
    <property type="entry name" value="PRK11061.1"/>
    <property type="match status" value="1"/>
</dbReference>
<evidence type="ECO:0000256" key="8">
    <source>
        <dbReference type="ARBA" id="ARBA00022597"/>
    </source>
</evidence>
<dbReference type="Pfam" id="PF02896">
    <property type="entry name" value="PEP-utilizers_C"/>
    <property type="match status" value="1"/>
</dbReference>
<dbReference type="Pfam" id="PF01590">
    <property type="entry name" value="GAF"/>
    <property type="match status" value="1"/>
</dbReference>
<comment type="catalytic activity">
    <reaction evidence="1">
        <text>L-histidyl-[protein] + phosphoenolpyruvate = N(pros)-phospho-L-histidyl-[protein] + pyruvate</text>
        <dbReference type="Rhea" id="RHEA:23880"/>
        <dbReference type="Rhea" id="RHEA-COMP:9745"/>
        <dbReference type="Rhea" id="RHEA-COMP:9746"/>
        <dbReference type="ChEBI" id="CHEBI:15361"/>
        <dbReference type="ChEBI" id="CHEBI:29979"/>
        <dbReference type="ChEBI" id="CHEBI:58702"/>
        <dbReference type="ChEBI" id="CHEBI:64837"/>
        <dbReference type="EC" id="2.7.3.9"/>
    </reaction>
</comment>
<dbReference type="InterPro" id="IPR006318">
    <property type="entry name" value="PTS_EI-like"/>
</dbReference>
<keyword evidence="13" id="KW-0460">Magnesium</keyword>
<name>A0AB38YH93_9GAMM</name>
<dbReference type="GO" id="GO:0009401">
    <property type="term" value="P:phosphoenolpyruvate-dependent sugar phosphotransferase system"/>
    <property type="evidence" value="ECO:0007669"/>
    <property type="project" value="UniProtKB-KW"/>
</dbReference>
<dbReference type="GO" id="GO:0005737">
    <property type="term" value="C:cytoplasm"/>
    <property type="evidence" value="ECO:0007669"/>
    <property type="project" value="UniProtKB-SubCell"/>
</dbReference>
<dbReference type="Pfam" id="PF00391">
    <property type="entry name" value="PEP-utilizers"/>
    <property type="match status" value="1"/>
</dbReference>
<proteinExistence type="inferred from homology"/>
<evidence type="ECO:0000256" key="6">
    <source>
        <dbReference type="ARBA" id="ARBA00022448"/>
    </source>
</evidence>
<protein>
    <recommendedName>
        <fullName evidence="5">phosphoenolpyruvate--protein phosphotransferase</fullName>
        <ecNumber evidence="5">2.7.3.9</ecNumber>
    </recommendedName>
</protein>
<dbReference type="Gene3D" id="3.50.30.10">
    <property type="entry name" value="Phosphohistidine domain"/>
    <property type="match status" value="1"/>
</dbReference>
<dbReference type="PRINTS" id="PR01736">
    <property type="entry name" value="PHPHTRNFRASE"/>
</dbReference>
<dbReference type="InterPro" id="IPR050499">
    <property type="entry name" value="PEP-utilizing_PTS_enzyme"/>
</dbReference>
<dbReference type="InterPro" id="IPR036618">
    <property type="entry name" value="PtsI_HPr-bd_sf"/>
</dbReference>
<evidence type="ECO:0000256" key="4">
    <source>
        <dbReference type="ARBA" id="ARBA00007837"/>
    </source>
</evidence>
<dbReference type="InterPro" id="IPR040442">
    <property type="entry name" value="Pyrv_kinase-like_dom_sf"/>
</dbReference>
<dbReference type="InterPro" id="IPR008279">
    <property type="entry name" value="PEP-util_enz_mobile_dom"/>
</dbReference>
<dbReference type="InterPro" id="IPR000121">
    <property type="entry name" value="PEP_util_C"/>
</dbReference>
<dbReference type="EMBL" id="CP101717">
    <property type="protein sequence ID" value="WLD58426.1"/>
    <property type="molecule type" value="Genomic_DNA"/>
</dbReference>
<evidence type="ECO:0000256" key="10">
    <source>
        <dbReference type="ARBA" id="ARBA00022683"/>
    </source>
</evidence>
<comment type="cofactor">
    <cofactor evidence="2">
        <name>Mg(2+)</name>
        <dbReference type="ChEBI" id="CHEBI:18420"/>
    </cofactor>
</comment>
<dbReference type="EC" id="2.7.3.9" evidence="5"/>
<keyword evidence="10" id="KW-0598">Phosphotransferase system</keyword>
<dbReference type="PROSITE" id="PS00742">
    <property type="entry name" value="PEP_ENZYMES_2"/>
    <property type="match status" value="1"/>
</dbReference>
<dbReference type="Pfam" id="PF05524">
    <property type="entry name" value="PEP-utilisers_N"/>
    <property type="match status" value="1"/>
</dbReference>
<dbReference type="InterPro" id="IPR003018">
    <property type="entry name" value="GAF"/>
</dbReference>
<dbReference type="RefSeq" id="WP_304995711.1">
    <property type="nucleotide sequence ID" value="NZ_CP101717.1"/>
</dbReference>
<evidence type="ECO:0000256" key="13">
    <source>
        <dbReference type="ARBA" id="ARBA00022842"/>
    </source>
</evidence>
<evidence type="ECO:0000256" key="2">
    <source>
        <dbReference type="ARBA" id="ARBA00001946"/>
    </source>
</evidence>
<keyword evidence="12" id="KW-0418">Kinase</keyword>
<evidence type="ECO:0000256" key="9">
    <source>
        <dbReference type="ARBA" id="ARBA00022679"/>
    </source>
</evidence>
<evidence type="ECO:0000256" key="1">
    <source>
        <dbReference type="ARBA" id="ARBA00000683"/>
    </source>
</evidence>
<keyword evidence="9 15" id="KW-0808">Transferase</keyword>